<dbReference type="GO" id="GO:0051537">
    <property type="term" value="F:2 iron, 2 sulfur cluster binding"/>
    <property type="evidence" value="ECO:0000318"/>
    <property type="project" value="GO_Central"/>
</dbReference>
<keyword evidence="2" id="KW-1185">Reference proteome</keyword>
<reference evidence="2" key="1">
    <citation type="journal article" date="2011" name="Genome Biol.">
        <title>Comparative genomics of the social amoebae Dictyostelium discoideum and Dictyostelium purpureum.</title>
        <authorList>
            <consortium name="US DOE Joint Genome Institute (JGI-PGF)"/>
            <person name="Sucgang R."/>
            <person name="Kuo A."/>
            <person name="Tian X."/>
            <person name="Salerno W."/>
            <person name="Parikh A."/>
            <person name="Feasley C.L."/>
            <person name="Dalin E."/>
            <person name="Tu H."/>
            <person name="Huang E."/>
            <person name="Barry K."/>
            <person name="Lindquist E."/>
            <person name="Shapiro H."/>
            <person name="Bruce D."/>
            <person name="Schmutz J."/>
            <person name="Salamov A."/>
            <person name="Fey P."/>
            <person name="Gaudet P."/>
            <person name="Anjard C."/>
            <person name="Babu M.M."/>
            <person name="Basu S."/>
            <person name="Bushmanova Y."/>
            <person name="van der Wel H."/>
            <person name="Katoh-Kurasawa M."/>
            <person name="Dinh C."/>
            <person name="Coutinho P.M."/>
            <person name="Saito T."/>
            <person name="Elias M."/>
            <person name="Schaap P."/>
            <person name="Kay R.R."/>
            <person name="Henrissat B."/>
            <person name="Eichinger L."/>
            <person name="Rivero F."/>
            <person name="Putnam N.H."/>
            <person name="West C.M."/>
            <person name="Loomis W.F."/>
            <person name="Chisholm R.L."/>
            <person name="Shaulsky G."/>
            <person name="Strassmann J.E."/>
            <person name="Queller D.C."/>
            <person name="Kuspa A."/>
            <person name="Grigoriev I.V."/>
        </authorList>
    </citation>
    <scope>NUCLEOTIDE SEQUENCE [LARGE SCALE GENOMIC DNA]</scope>
    <source>
        <strain evidence="2">QSDP1</strain>
    </source>
</reference>
<dbReference type="GO" id="GO:0005739">
    <property type="term" value="C:mitochondrion"/>
    <property type="evidence" value="ECO:0000318"/>
    <property type="project" value="GO_Central"/>
</dbReference>
<dbReference type="Gene3D" id="3.40.5.90">
    <property type="entry name" value="CDGSH iron-sulfur domain, mitoNEET-type"/>
    <property type="match status" value="1"/>
</dbReference>
<dbReference type="InterPro" id="IPR052950">
    <property type="entry name" value="CISD"/>
</dbReference>
<sequence>MDDNNKNNINNSNNDLSDSQNNVQIKECSNECKKSSQCEKCGLCKLVPEKIPLYGPYTVRGLEPNTQYYYCTCGKTTIQQPLCDQKTCIGTDFTPKPFTLTKKQTLYLLCGCRYTGNPPHCDAIHTRVPFNPQDPPCKCDKNDSGKTESICKKATDW</sequence>
<dbReference type="FunCoup" id="F0ZVG9">
    <property type="interactions" value="185"/>
</dbReference>
<dbReference type="PANTHER" id="PTHR46491">
    <property type="entry name" value="CDGSH IRON SULFUR DOMAIN PROTEIN HOMOLOG"/>
    <property type="match status" value="1"/>
</dbReference>
<dbReference type="Proteomes" id="UP000001064">
    <property type="component" value="Unassembled WGS sequence"/>
</dbReference>
<protein>
    <recommendedName>
        <fullName evidence="3">Iron-binding zinc finger CDGSH type domain-containing protein</fullName>
    </recommendedName>
</protein>
<proteinExistence type="predicted"/>
<name>F0ZVG9_DICPU</name>
<dbReference type="VEuPathDB" id="AmoebaDB:DICPUDRAFT_156015"/>
<evidence type="ECO:0008006" key="3">
    <source>
        <dbReference type="Google" id="ProtNLM"/>
    </source>
</evidence>
<dbReference type="eggNOG" id="ENOG502SDVF">
    <property type="taxonomic scope" value="Eukaryota"/>
</dbReference>
<dbReference type="OMA" id="CGCRYTG"/>
<accession>F0ZVG9</accession>
<dbReference type="EMBL" id="GL871214">
    <property type="protein sequence ID" value="EGC32063.1"/>
    <property type="molecule type" value="Genomic_DNA"/>
</dbReference>
<evidence type="ECO:0000313" key="2">
    <source>
        <dbReference type="Proteomes" id="UP000001064"/>
    </source>
</evidence>
<dbReference type="PANTHER" id="PTHR46491:SF3">
    <property type="entry name" value="CDGSH IRON-SULFUR DOMAIN-CONTAINING PROTEIN 3, MITOCHONDRIAL"/>
    <property type="match status" value="1"/>
</dbReference>
<dbReference type="RefSeq" id="XP_003291417.1">
    <property type="nucleotide sequence ID" value="XM_003291369.1"/>
</dbReference>
<dbReference type="GO" id="GO:0051604">
    <property type="term" value="P:protein maturation"/>
    <property type="evidence" value="ECO:0000318"/>
    <property type="project" value="GO_Central"/>
</dbReference>
<dbReference type="AlphaFoldDB" id="F0ZVG9"/>
<dbReference type="OrthoDB" id="15717at2759"/>
<evidence type="ECO:0000313" key="1">
    <source>
        <dbReference type="EMBL" id="EGC32063.1"/>
    </source>
</evidence>
<dbReference type="GeneID" id="10507597"/>
<organism evidence="1 2">
    <name type="scientific">Dictyostelium purpureum</name>
    <name type="common">Slime mold</name>
    <dbReference type="NCBI Taxonomy" id="5786"/>
    <lineage>
        <taxon>Eukaryota</taxon>
        <taxon>Amoebozoa</taxon>
        <taxon>Evosea</taxon>
        <taxon>Eumycetozoa</taxon>
        <taxon>Dictyostelia</taxon>
        <taxon>Dictyosteliales</taxon>
        <taxon>Dictyosteliaceae</taxon>
        <taxon>Dictyostelium</taxon>
    </lineage>
</organism>
<dbReference type="InParanoid" id="F0ZVG9"/>
<dbReference type="KEGG" id="dpp:DICPUDRAFT_156015"/>
<gene>
    <name evidence="1" type="ORF">DICPUDRAFT_156015</name>
</gene>
<dbReference type="InterPro" id="IPR042216">
    <property type="entry name" value="MitoNEET_CISD"/>
</dbReference>
<dbReference type="STRING" id="5786.F0ZVG9"/>